<comment type="caution">
    <text evidence="3">The sequence shown here is derived from an EMBL/GenBank/DDBJ whole genome shotgun (WGS) entry which is preliminary data.</text>
</comment>
<dbReference type="Proteomes" id="UP000434036">
    <property type="component" value="Unassembled WGS sequence"/>
</dbReference>
<evidence type="ECO:0000313" key="4">
    <source>
        <dbReference type="Proteomes" id="UP000434036"/>
    </source>
</evidence>
<dbReference type="GO" id="GO:0046983">
    <property type="term" value="F:protein dimerization activity"/>
    <property type="evidence" value="ECO:0007669"/>
    <property type="project" value="InterPro"/>
</dbReference>
<dbReference type="InterPro" id="IPR012280">
    <property type="entry name" value="Semialdhyde_DH_dimer_dom"/>
</dbReference>
<dbReference type="InterPro" id="IPR036291">
    <property type="entry name" value="NAD(P)-bd_dom_sf"/>
</dbReference>
<dbReference type="Gene3D" id="3.40.50.720">
    <property type="entry name" value="NAD(P)-binding Rossmann-like Domain"/>
    <property type="match status" value="1"/>
</dbReference>
<dbReference type="EMBL" id="WUUQ01000001">
    <property type="protein sequence ID" value="MXQ72968.1"/>
    <property type="molecule type" value="Genomic_DNA"/>
</dbReference>
<evidence type="ECO:0000313" key="3">
    <source>
        <dbReference type="EMBL" id="MXQ72968.1"/>
    </source>
</evidence>
<dbReference type="PIRSF" id="PIRSF000148">
    <property type="entry name" value="ASA_dh"/>
    <property type="match status" value="1"/>
</dbReference>
<keyword evidence="4" id="KW-1185">Reference proteome</keyword>
<dbReference type="SUPFAM" id="SSF55347">
    <property type="entry name" value="Glyceraldehyde-3-phosphate dehydrogenase-like, C-terminal domain"/>
    <property type="match status" value="1"/>
</dbReference>
<dbReference type="PANTHER" id="PTHR46278">
    <property type="entry name" value="DEHYDROGENASE, PUTATIVE-RELATED"/>
    <property type="match status" value="1"/>
</dbReference>
<dbReference type="GO" id="GO:0008652">
    <property type="term" value="P:amino acid biosynthetic process"/>
    <property type="evidence" value="ECO:0007669"/>
    <property type="project" value="InterPro"/>
</dbReference>
<protein>
    <recommendedName>
        <fullName evidence="2">Semialdehyde dehydrogenase dimerisation domain-containing protein</fullName>
    </recommendedName>
</protein>
<dbReference type="Pfam" id="PF02774">
    <property type="entry name" value="Semialdhyde_dhC"/>
    <property type="match status" value="1"/>
</dbReference>
<dbReference type="AlphaFoldDB" id="A0A6N8U449"/>
<accession>A0A6N8U449</accession>
<name>A0A6N8U449_9FIRM</name>
<reference evidence="3 4" key="1">
    <citation type="submission" date="2019-12" db="EMBL/GenBank/DDBJ databases">
        <authorList>
            <person name="Yang R."/>
        </authorList>
    </citation>
    <scope>NUCLEOTIDE SEQUENCE [LARGE SCALE GENOMIC DNA]</scope>
    <source>
        <strain evidence="3 4">DONG20-135</strain>
    </source>
</reference>
<feature type="domain" description="Semialdehyde dehydrogenase dimerisation" evidence="2">
    <location>
        <begin position="125"/>
        <end position="305"/>
    </location>
</feature>
<dbReference type="GO" id="GO:0016620">
    <property type="term" value="F:oxidoreductase activity, acting on the aldehyde or oxo group of donors, NAD or NADP as acceptor"/>
    <property type="evidence" value="ECO:0007669"/>
    <property type="project" value="InterPro"/>
</dbReference>
<dbReference type="Gene3D" id="3.30.360.10">
    <property type="entry name" value="Dihydrodipicolinate Reductase, domain 2"/>
    <property type="match status" value="1"/>
</dbReference>
<evidence type="ECO:0000259" key="2">
    <source>
        <dbReference type="Pfam" id="PF02774"/>
    </source>
</evidence>
<organism evidence="3 4">
    <name type="scientific">Copranaerobaculum intestinale</name>
    <dbReference type="NCBI Taxonomy" id="2692629"/>
    <lineage>
        <taxon>Bacteria</taxon>
        <taxon>Bacillati</taxon>
        <taxon>Bacillota</taxon>
        <taxon>Erysipelotrichia</taxon>
        <taxon>Erysipelotrichales</taxon>
        <taxon>Erysipelotrichaceae</taxon>
        <taxon>Copranaerobaculum</taxon>
    </lineage>
</organism>
<proteinExistence type="inferred from homology"/>
<dbReference type="PANTHER" id="PTHR46278:SF2">
    <property type="entry name" value="ASPARTATE-SEMIALDEHYDE DEHYDROGENASE"/>
    <property type="match status" value="1"/>
</dbReference>
<gene>
    <name evidence="3" type="ORF">GSF08_03325</name>
</gene>
<dbReference type="SUPFAM" id="SSF51735">
    <property type="entry name" value="NAD(P)-binding Rossmann-fold domains"/>
    <property type="match status" value="1"/>
</dbReference>
<comment type="similarity">
    <text evidence="1">Belongs to the aspartate-semialdehyde dehydrogenase family.</text>
</comment>
<dbReference type="RefSeq" id="WP_160624401.1">
    <property type="nucleotide sequence ID" value="NZ_WUUQ01000001.1"/>
</dbReference>
<reference evidence="3 4" key="2">
    <citation type="submission" date="2020-01" db="EMBL/GenBank/DDBJ databases">
        <title>Clostridiaceae sp. nov. isolated from the gut of human by culturomics.</title>
        <authorList>
            <person name="Chang Y."/>
        </authorList>
    </citation>
    <scope>NUCLEOTIDE SEQUENCE [LARGE SCALE GENOMIC DNA]</scope>
    <source>
        <strain evidence="3 4">DONG20-135</strain>
    </source>
</reference>
<evidence type="ECO:0000256" key="1">
    <source>
        <dbReference type="ARBA" id="ARBA00010584"/>
    </source>
</evidence>
<sequence length="329" mass="37638">MKKCRIGIIGENNLLTGAILNRLKSWRFPADVIQIYRNDDPSQCEDIDCVVAQNEILFICCRCEKHKELIEKGIAAGCITIDMWADTNDDQICIAPAVNGNRIQRNTHYVKLPQMESLQLIQSLAKLQEHFQVESITVSTYQSLAKADFDACQELKEQMQNYLHEESFDSKYMPYRDALNHLPVLFNPLPQIDCFTPEGFTCSEKHLDTEYKQVFGVDVPVYATCVWIASMRGASMSIQVKLKDTCTREDLIEILSKGDSSLLIDDIEHQMYPIPSDVIHDYRCFIGRVRCFDEHTIGLWSVCDEIEMLSANGVMAAFIFVNNDWLREG</sequence>